<dbReference type="STRING" id="52904.ENSSMAP00000010733"/>
<sequence>MFFRGGISSLSRFASGVNSGAAVRATTPALCRLHPRTFSSQSAAVRVLYDGLCPVCVTEIRFLQFLQRNQPEKVDFIDISQPGYDGGKHQDVSYEMAMEEMHVIDEKDEVHRGVPAFAVIDPGSSASYHCKHPRLVCFYSSSNRDVFKAEAPVGIVEETRNSFHWNSLGQSFTQLSGHINSYFKRKHVLPLAENASLDAAAPEFLGRSQRRSLSQRGGAAEKSESEGKDAHQVQERKDRPESSATSPSSRETSGLQLFHISSLATRFGESYSYVTNHINTVFSQGPAKVELQENVQTLSSARGTHRRQKRRKMTNTCGMSSEQEKPRAEQATVEPQDPSISSWEEGYLHFAGHINKYFGAKVSDEVQSRREERPLQKTSTDSSTQSTAQTQRATSQVKHDEPETQGLFHSSHFVTNFAENYFQTAGHINQYFNGPSELDRDEDTDRNLPTVDPGSETSERLTKTVTFVDFLRHPTTAIPDLLGSFLKLGPFTQTSQTKPAMTSSQAMLNKKLVLSRRQAEEITRGLIVSLGQASSPAALVACVETLNEHLIRHPSCNAVIWQEKTAVALLKKRRTYRDDRALQDALRETLALIGYVDPVKGRGIRVLSIDGGGTRGVVPLQVLKLLEDETGREIHQLFDYICGVSTGAVLAFMLGLARFSLEECADMYHRFGSEVFRQNPLVGTMKMGWSHSYYSTETWETILREKMGNRVLIKTARDELSPKVSAVSAVVNWGTSPKAFVFRNYNHKPGSLSRYAGGSGYQMWQAVRASSAAPGYFQEFPLQSDIHQDGGIILNNPCALAVHESRLLWPNQPFQCVLSLGTGRFDNAKKGPATSTSLRAKISNLICSATDTEGVHTLLDDLLASDVYFRFNPMLSAVVSLDESRPGALNQLRRDTHSYLERNRPKLARLCLVLGAERSAVSRSKDWMSGRAWEMKQRWM</sequence>
<dbReference type="CDD" id="cd07211">
    <property type="entry name" value="Pat_PNPLA8"/>
    <property type="match status" value="1"/>
</dbReference>
<dbReference type="GO" id="GO:0016020">
    <property type="term" value="C:membrane"/>
    <property type="evidence" value="ECO:0007669"/>
    <property type="project" value="TreeGrafter"/>
</dbReference>
<organism evidence="7 8">
    <name type="scientific">Scophthalmus maximus</name>
    <name type="common">Turbot</name>
    <name type="synonym">Psetta maxima</name>
    <dbReference type="NCBI Taxonomy" id="52904"/>
    <lineage>
        <taxon>Eukaryota</taxon>
        <taxon>Metazoa</taxon>
        <taxon>Chordata</taxon>
        <taxon>Craniata</taxon>
        <taxon>Vertebrata</taxon>
        <taxon>Euteleostomi</taxon>
        <taxon>Actinopterygii</taxon>
        <taxon>Neopterygii</taxon>
        <taxon>Teleostei</taxon>
        <taxon>Neoteleostei</taxon>
        <taxon>Acanthomorphata</taxon>
        <taxon>Carangaria</taxon>
        <taxon>Pleuronectiformes</taxon>
        <taxon>Pleuronectoidei</taxon>
        <taxon>Scophthalmidae</taxon>
        <taxon>Scophthalmus</taxon>
    </lineage>
</organism>
<keyword evidence="1 4" id="KW-0378">Hydrolase</keyword>
<dbReference type="PANTHER" id="PTHR24185:SF1">
    <property type="entry name" value="CALCIUM-INDEPENDENT PHOSPHOLIPASE A2-GAMMA"/>
    <property type="match status" value="1"/>
</dbReference>
<dbReference type="InterPro" id="IPR045217">
    <property type="entry name" value="PNPLA8-like"/>
</dbReference>
<dbReference type="AlphaFoldDB" id="A0A2U9C2P2"/>
<reference evidence="7 8" key="1">
    <citation type="submission" date="2017-12" db="EMBL/GenBank/DDBJ databases">
        <title>Integrating genomic resources of turbot (Scophthalmus maximus) in depth evaluation of genetic and physical mapping variation across individuals.</title>
        <authorList>
            <person name="Martinez P."/>
        </authorList>
    </citation>
    <scope>NUCLEOTIDE SEQUENCE [LARGE SCALE GENOMIC DNA]</scope>
</reference>
<feature type="compositionally biased region" description="Basic and acidic residues" evidence="5">
    <location>
        <begin position="219"/>
        <end position="241"/>
    </location>
</feature>
<dbReference type="Pfam" id="PF01734">
    <property type="entry name" value="Patatin"/>
    <property type="match status" value="1"/>
</dbReference>
<evidence type="ECO:0000313" key="7">
    <source>
        <dbReference type="EMBL" id="AWP10323.1"/>
    </source>
</evidence>
<feature type="compositionally biased region" description="Low complexity" evidence="5">
    <location>
        <begin position="242"/>
        <end position="253"/>
    </location>
</feature>
<proteinExistence type="predicted"/>
<dbReference type="GO" id="GO:0019369">
    <property type="term" value="P:arachidonate metabolic process"/>
    <property type="evidence" value="ECO:0007669"/>
    <property type="project" value="TreeGrafter"/>
</dbReference>
<feature type="short sequence motif" description="GXSXG" evidence="4">
    <location>
        <begin position="643"/>
        <end position="647"/>
    </location>
</feature>
<dbReference type="PANTHER" id="PTHR24185">
    <property type="entry name" value="CALCIUM-INDEPENDENT PHOSPHOLIPASE A2-GAMMA"/>
    <property type="match status" value="1"/>
</dbReference>
<dbReference type="GO" id="GO:0015035">
    <property type="term" value="F:protein-disulfide reductase activity"/>
    <property type="evidence" value="ECO:0007669"/>
    <property type="project" value="InterPro"/>
</dbReference>
<evidence type="ECO:0000256" key="3">
    <source>
        <dbReference type="ARBA" id="ARBA00023098"/>
    </source>
</evidence>
<dbReference type="InterPro" id="IPR016035">
    <property type="entry name" value="Acyl_Trfase/lysoPLipase"/>
</dbReference>
<feature type="compositionally biased region" description="Basic residues" evidence="5">
    <location>
        <begin position="303"/>
        <end position="313"/>
    </location>
</feature>
<evidence type="ECO:0000313" key="8">
    <source>
        <dbReference type="Proteomes" id="UP000246464"/>
    </source>
</evidence>
<evidence type="ECO:0000256" key="4">
    <source>
        <dbReference type="PROSITE-ProRule" id="PRU01161"/>
    </source>
</evidence>
<dbReference type="Proteomes" id="UP000246464">
    <property type="component" value="Chromosome 11"/>
</dbReference>
<keyword evidence="2 4" id="KW-0442">Lipid degradation</keyword>
<name>A0A2U9C2P2_SCOMX</name>
<dbReference type="PROSITE" id="PS51635">
    <property type="entry name" value="PNPLA"/>
    <property type="match status" value="1"/>
</dbReference>
<dbReference type="InterPro" id="IPR002641">
    <property type="entry name" value="PNPLA_dom"/>
</dbReference>
<feature type="short sequence motif" description="DGA/G" evidence="4">
    <location>
        <begin position="789"/>
        <end position="791"/>
    </location>
</feature>
<accession>A0A2U9C2P2</accession>
<evidence type="ECO:0000256" key="1">
    <source>
        <dbReference type="ARBA" id="ARBA00022801"/>
    </source>
</evidence>
<feature type="compositionally biased region" description="Low complexity" evidence="5">
    <location>
        <begin position="376"/>
        <end position="396"/>
    </location>
</feature>
<dbReference type="EMBL" id="CP026253">
    <property type="protein sequence ID" value="AWP10323.1"/>
    <property type="molecule type" value="Genomic_DNA"/>
</dbReference>
<feature type="region of interest" description="Disordered" evidence="5">
    <location>
        <begin position="365"/>
        <end position="404"/>
    </location>
</feature>
<evidence type="ECO:0000256" key="2">
    <source>
        <dbReference type="ARBA" id="ARBA00022963"/>
    </source>
</evidence>
<dbReference type="Pfam" id="PF04134">
    <property type="entry name" value="DCC1-like"/>
    <property type="match status" value="1"/>
</dbReference>
<evidence type="ECO:0000256" key="5">
    <source>
        <dbReference type="SAM" id="MobiDB-lite"/>
    </source>
</evidence>
<dbReference type="InterPro" id="IPR007263">
    <property type="entry name" value="DCC1-like"/>
</dbReference>
<feature type="compositionally biased region" description="Basic and acidic residues" evidence="5">
    <location>
        <begin position="365"/>
        <end position="375"/>
    </location>
</feature>
<dbReference type="SUPFAM" id="SSF52151">
    <property type="entry name" value="FabD/lysophospholipase-like"/>
    <property type="match status" value="1"/>
</dbReference>
<feature type="region of interest" description="Disordered" evidence="5">
    <location>
        <begin position="433"/>
        <end position="457"/>
    </location>
</feature>
<protein>
    <submittedName>
        <fullName evidence="7">Putative calcium-independent phospholipase A2-gamma-like</fullName>
    </submittedName>
</protein>
<dbReference type="GO" id="GO:0047499">
    <property type="term" value="F:calcium-independent phospholipase A2 activity"/>
    <property type="evidence" value="ECO:0007669"/>
    <property type="project" value="TreeGrafter"/>
</dbReference>
<feature type="short sequence motif" description="GXGXXG" evidence="4">
    <location>
        <begin position="611"/>
        <end position="616"/>
    </location>
</feature>
<keyword evidence="8" id="KW-1185">Reference proteome</keyword>
<feature type="domain" description="PNPLA" evidence="6">
    <location>
        <begin position="607"/>
        <end position="802"/>
    </location>
</feature>
<feature type="region of interest" description="Disordered" evidence="5">
    <location>
        <begin position="297"/>
        <end position="339"/>
    </location>
</feature>
<feature type="active site" description="Nucleophile" evidence="4">
    <location>
        <position position="645"/>
    </location>
</feature>
<feature type="region of interest" description="Disordered" evidence="5">
    <location>
        <begin position="207"/>
        <end position="253"/>
    </location>
</feature>
<evidence type="ECO:0000259" key="6">
    <source>
        <dbReference type="PROSITE" id="PS51635"/>
    </source>
</evidence>
<dbReference type="Gene3D" id="3.40.1090.10">
    <property type="entry name" value="Cytosolic phospholipase A2 catalytic domain"/>
    <property type="match status" value="1"/>
</dbReference>
<gene>
    <name evidence="7" type="ORF">SMAX5B_019538</name>
</gene>
<feature type="compositionally biased region" description="Low complexity" evidence="5">
    <location>
        <begin position="207"/>
        <end position="218"/>
    </location>
</feature>
<dbReference type="GO" id="GO:0016042">
    <property type="term" value="P:lipid catabolic process"/>
    <property type="evidence" value="ECO:0007669"/>
    <property type="project" value="UniProtKB-UniRule"/>
</dbReference>
<keyword evidence="3 4" id="KW-0443">Lipid metabolism</keyword>
<feature type="active site" description="Proton acceptor" evidence="4">
    <location>
        <position position="789"/>
    </location>
</feature>